<dbReference type="EMBL" id="AP025739">
    <property type="protein sequence ID" value="BDI29405.1"/>
    <property type="molecule type" value="Genomic_DNA"/>
</dbReference>
<evidence type="ECO:0000313" key="2">
    <source>
        <dbReference type="Proteomes" id="UP000287394"/>
    </source>
</evidence>
<evidence type="ECO:0000313" key="1">
    <source>
        <dbReference type="EMBL" id="BDI29405.1"/>
    </source>
</evidence>
<dbReference type="AlphaFoldDB" id="A0A402CZK9"/>
<keyword evidence="2" id="KW-1185">Reference proteome</keyword>
<dbReference type="Proteomes" id="UP000287394">
    <property type="component" value="Chromosome"/>
</dbReference>
<name>A0A402CZK9_9BACT</name>
<protein>
    <submittedName>
        <fullName evidence="1">Uncharacterized protein</fullName>
    </submittedName>
</protein>
<accession>A0A402CZK9</accession>
<dbReference type="OrthoDB" id="9944884at2"/>
<gene>
    <name evidence="1" type="ORF">CCAX7_14560</name>
</gene>
<proteinExistence type="predicted"/>
<organism evidence="1 2">
    <name type="scientific">Capsulimonas corticalis</name>
    <dbReference type="NCBI Taxonomy" id="2219043"/>
    <lineage>
        <taxon>Bacteria</taxon>
        <taxon>Bacillati</taxon>
        <taxon>Armatimonadota</taxon>
        <taxon>Armatimonadia</taxon>
        <taxon>Capsulimonadales</taxon>
        <taxon>Capsulimonadaceae</taxon>
        <taxon>Capsulimonas</taxon>
    </lineage>
</organism>
<sequence>MYDAYPTGFDLVELYASAGVELSPKFNAGQKIDSAIREWEKKTRWFPFLAGASSTRVFDPPGPRQHQAALGGIRGGGRVLDLRGGLISLDSLIMNGQNYTQGIQFWMRPDNADLQGEPFQEIEFFTPIMGPPQCIHVMGRWGYCAQVPEDAWQAILQKAAYESKPEVEFSITNGVAKVDDVTYASGSVSPLSAQAEQWKLKFETTAEDYRRSEF</sequence>
<reference evidence="1 2" key="1">
    <citation type="journal article" date="2019" name="Int. J. Syst. Evol. Microbiol.">
        <title>Capsulimonas corticalis gen. nov., sp. nov., an aerobic capsulated bacterium, of a novel bacterial order, Capsulimonadales ord. nov., of the class Armatimonadia of the phylum Armatimonadetes.</title>
        <authorList>
            <person name="Li J."/>
            <person name="Kudo C."/>
            <person name="Tonouchi A."/>
        </authorList>
    </citation>
    <scope>NUCLEOTIDE SEQUENCE [LARGE SCALE GENOMIC DNA]</scope>
    <source>
        <strain evidence="1 2">AX-7</strain>
    </source>
</reference>
<dbReference type="KEGG" id="ccot:CCAX7_14560"/>
<dbReference type="RefSeq" id="WP_119322707.1">
    <property type="nucleotide sequence ID" value="NZ_AP025739.1"/>
</dbReference>